<dbReference type="Gene3D" id="1.20.1250.20">
    <property type="entry name" value="MFS general substrate transporter like domains"/>
    <property type="match status" value="1"/>
</dbReference>
<evidence type="ECO:0000259" key="7">
    <source>
        <dbReference type="PROSITE" id="PS50850"/>
    </source>
</evidence>
<feature type="transmembrane region" description="Helical" evidence="6">
    <location>
        <begin position="155"/>
        <end position="173"/>
    </location>
</feature>
<feature type="transmembrane region" description="Helical" evidence="6">
    <location>
        <begin position="180"/>
        <end position="200"/>
    </location>
</feature>
<dbReference type="KEGG" id="dfc:DFI_09765"/>
<feature type="transmembrane region" description="Helical" evidence="6">
    <location>
        <begin position="53"/>
        <end position="72"/>
    </location>
</feature>
<reference evidence="8 9" key="1">
    <citation type="submission" date="2017-05" db="EMBL/GenBank/DDBJ databases">
        <title>The complete genome sequence of Deinococcus ficus isolated from the rhizosphere of the Ficus religiosa L. in Taiwan.</title>
        <authorList>
            <person name="Wu K.-M."/>
            <person name="Liao T.-L."/>
            <person name="Liu Y.-M."/>
            <person name="Young C.-C."/>
            <person name="Tsai S.-F."/>
        </authorList>
    </citation>
    <scope>NUCLEOTIDE SEQUENCE [LARGE SCALE GENOMIC DNA]</scope>
    <source>
        <strain evidence="8 9">CC-FR2-10</strain>
    </source>
</reference>
<feature type="transmembrane region" description="Helical" evidence="6">
    <location>
        <begin position="262"/>
        <end position="284"/>
    </location>
</feature>
<name>A0A221SX76_9DEIO</name>
<evidence type="ECO:0000256" key="6">
    <source>
        <dbReference type="SAM" id="Phobius"/>
    </source>
</evidence>
<proteinExistence type="predicted"/>
<evidence type="ECO:0000256" key="1">
    <source>
        <dbReference type="ARBA" id="ARBA00004651"/>
    </source>
</evidence>
<dbReference type="Pfam" id="PF07690">
    <property type="entry name" value="MFS_1"/>
    <property type="match status" value="1"/>
</dbReference>
<feature type="transmembrane region" description="Helical" evidence="6">
    <location>
        <begin position="84"/>
        <end position="104"/>
    </location>
</feature>
<dbReference type="RefSeq" id="WP_081425832.1">
    <property type="nucleotide sequence ID" value="NZ_CP021081.1"/>
</dbReference>
<dbReference type="GO" id="GO:0005886">
    <property type="term" value="C:plasma membrane"/>
    <property type="evidence" value="ECO:0007669"/>
    <property type="project" value="UniProtKB-SubCell"/>
</dbReference>
<gene>
    <name evidence="8" type="ORF">DFI_09765</name>
</gene>
<accession>A0A221SX76</accession>
<dbReference type="Proteomes" id="UP000259030">
    <property type="component" value="Chromosome"/>
</dbReference>
<evidence type="ECO:0000256" key="5">
    <source>
        <dbReference type="ARBA" id="ARBA00023136"/>
    </source>
</evidence>
<evidence type="ECO:0000256" key="2">
    <source>
        <dbReference type="ARBA" id="ARBA00022475"/>
    </source>
</evidence>
<dbReference type="STRING" id="317577.GCA_000419625_01959"/>
<feature type="transmembrane region" description="Helical" evidence="6">
    <location>
        <begin position="220"/>
        <end position="241"/>
    </location>
</feature>
<evidence type="ECO:0000256" key="4">
    <source>
        <dbReference type="ARBA" id="ARBA00022989"/>
    </source>
</evidence>
<dbReference type="CDD" id="cd06173">
    <property type="entry name" value="MFS_MefA_like"/>
    <property type="match status" value="1"/>
</dbReference>
<organism evidence="8 9">
    <name type="scientific">Deinococcus ficus</name>
    <dbReference type="NCBI Taxonomy" id="317577"/>
    <lineage>
        <taxon>Bacteria</taxon>
        <taxon>Thermotogati</taxon>
        <taxon>Deinococcota</taxon>
        <taxon>Deinococci</taxon>
        <taxon>Deinococcales</taxon>
        <taxon>Deinococcaceae</taxon>
        <taxon>Deinococcus</taxon>
    </lineage>
</organism>
<dbReference type="SUPFAM" id="SSF103473">
    <property type="entry name" value="MFS general substrate transporter"/>
    <property type="match status" value="1"/>
</dbReference>
<sequence length="415" mass="41798">MPSSPASMPPAAPLPVTFWAYLGGLTLTGLAYSVVSIALPFVVLGLHSAHPEGAVGATVLAGSLPLFLGPLVGSLADHIPARRLLQAAPLLRALLVAGAGLLTVRGAVSLEALLALSFLNGLLTTLSVTAAGALLPRLVPPARLAQANSLQSGGLMGAPLVGYGLGGVLVHALGAGETLLLAAPFIASLAVAARALPTLPPVGTPGRGGPGLDLLAAARVMRASPLLLGLVGTSFLLNLAMNLMNVRAPLFMRTAGRGAADYAVFEMLISGGVLLGILLVTPLARRLTLDGVLGVSRWVLPAGTAALALPQVGAWWAAAAVFGVGLGLLEVAAVTRIQELIPDHVRGRVMGTFLGVNAGGLSLGATLAGWTVPTAVLMTVLSTALLLLALGWPLVARAEARRARPLPTLPQPAGD</sequence>
<feature type="transmembrane region" description="Helical" evidence="6">
    <location>
        <begin position="113"/>
        <end position="135"/>
    </location>
</feature>
<evidence type="ECO:0000313" key="9">
    <source>
        <dbReference type="Proteomes" id="UP000259030"/>
    </source>
</evidence>
<keyword evidence="2" id="KW-1003">Cell membrane</keyword>
<dbReference type="PANTHER" id="PTHR23513:SF11">
    <property type="entry name" value="STAPHYLOFERRIN A TRANSPORTER"/>
    <property type="match status" value="1"/>
</dbReference>
<protein>
    <recommendedName>
        <fullName evidence="7">Major facilitator superfamily (MFS) profile domain-containing protein</fullName>
    </recommendedName>
</protein>
<dbReference type="InterPro" id="IPR011701">
    <property type="entry name" value="MFS"/>
</dbReference>
<evidence type="ECO:0000256" key="3">
    <source>
        <dbReference type="ARBA" id="ARBA00022692"/>
    </source>
</evidence>
<dbReference type="EMBL" id="CP021081">
    <property type="protein sequence ID" value="ASN81259.1"/>
    <property type="molecule type" value="Genomic_DNA"/>
</dbReference>
<evidence type="ECO:0000313" key="8">
    <source>
        <dbReference type="EMBL" id="ASN81259.1"/>
    </source>
</evidence>
<feature type="transmembrane region" description="Helical" evidence="6">
    <location>
        <begin position="376"/>
        <end position="395"/>
    </location>
</feature>
<comment type="subcellular location">
    <subcellularLocation>
        <location evidence="1">Cell membrane</location>
        <topology evidence="1">Multi-pass membrane protein</topology>
    </subcellularLocation>
</comment>
<feature type="transmembrane region" description="Helical" evidence="6">
    <location>
        <begin position="314"/>
        <end position="337"/>
    </location>
</feature>
<feature type="domain" description="Major facilitator superfamily (MFS) profile" evidence="7">
    <location>
        <begin position="17"/>
        <end position="401"/>
    </location>
</feature>
<dbReference type="InterPro" id="IPR036259">
    <property type="entry name" value="MFS_trans_sf"/>
</dbReference>
<keyword evidence="9" id="KW-1185">Reference proteome</keyword>
<dbReference type="AlphaFoldDB" id="A0A221SX76"/>
<keyword evidence="4 6" id="KW-1133">Transmembrane helix</keyword>
<feature type="transmembrane region" description="Helical" evidence="6">
    <location>
        <begin position="20"/>
        <end position="46"/>
    </location>
</feature>
<dbReference type="GO" id="GO:0022857">
    <property type="term" value="F:transmembrane transporter activity"/>
    <property type="evidence" value="ECO:0007669"/>
    <property type="project" value="InterPro"/>
</dbReference>
<feature type="transmembrane region" description="Helical" evidence="6">
    <location>
        <begin position="349"/>
        <end position="370"/>
    </location>
</feature>
<keyword evidence="3 6" id="KW-0812">Transmembrane</keyword>
<keyword evidence="5 6" id="KW-0472">Membrane</keyword>
<dbReference type="InterPro" id="IPR020846">
    <property type="entry name" value="MFS_dom"/>
</dbReference>
<dbReference type="PROSITE" id="PS50850">
    <property type="entry name" value="MFS"/>
    <property type="match status" value="1"/>
</dbReference>
<dbReference type="PANTHER" id="PTHR23513">
    <property type="entry name" value="INTEGRAL MEMBRANE EFFLUX PROTEIN-RELATED"/>
    <property type="match status" value="1"/>
</dbReference>